<sequence>MKFIRKIAVALVAFTMLMGSLIPFTSVKAEEKEFEGRTLNVVATSEAYKPLFDLFTEKTGAEVEFLSMSSGEVLARIEAEGKSMADVWFGGGLDAFQSAKEKGYLEKHELENPDVVDSRFYDEDGFWFAKGLTVVGFLINNDNIEELGLDVPTSWADLADPQYKDEVIMSDPSVSGTNYAAVKGLLDLFGEEEGWAYLEKLNENIPFYGKRGKDPEEKTLQGEFTIGIIPADKKSFDLAEDNNLTVVYPEDGIPWVPEGVAMFANSENTDVAHAFIDFMLTEEAQKIIAEVDGKDSAQLIVEGVEGFDLGLPVDKLVEQDLLTFGSSRESILSRFTEIAGSKLDEQ</sequence>
<dbReference type="InterPro" id="IPR026045">
    <property type="entry name" value="Ferric-bd"/>
</dbReference>
<dbReference type="PANTHER" id="PTHR30006:SF2">
    <property type="entry name" value="ABC TRANSPORTER SUBSTRATE-BINDING PROTEIN"/>
    <property type="match status" value="1"/>
</dbReference>
<evidence type="ECO:0000313" key="3">
    <source>
        <dbReference type="Proteomes" id="UP000234384"/>
    </source>
</evidence>
<dbReference type="RefSeq" id="WP_006702085.1">
    <property type="nucleotide sequence ID" value="NZ_PKHE01000011.1"/>
</dbReference>
<dbReference type="GO" id="GO:0030288">
    <property type="term" value="C:outer membrane-bounded periplasmic space"/>
    <property type="evidence" value="ECO:0007669"/>
    <property type="project" value="TreeGrafter"/>
</dbReference>
<dbReference type="Gene3D" id="3.40.190.10">
    <property type="entry name" value="Periplasmic binding protein-like II"/>
    <property type="match status" value="2"/>
</dbReference>
<dbReference type="AlphaFoldDB" id="A0A2I1JZA7"/>
<evidence type="ECO:0000313" key="2">
    <source>
        <dbReference type="EMBL" id="PKY88677.1"/>
    </source>
</evidence>
<reference evidence="2 3" key="1">
    <citation type="submission" date="2017-12" db="EMBL/GenBank/DDBJ databases">
        <title>Phylogenetic diversity of female urinary microbiome.</title>
        <authorList>
            <person name="Thomas-White K."/>
            <person name="Wolfe A.J."/>
        </authorList>
    </citation>
    <scope>NUCLEOTIDE SEQUENCE [LARGE SCALE GENOMIC DNA]</scope>
    <source>
        <strain evidence="2 3">UMB0898</strain>
    </source>
</reference>
<dbReference type="PIRSF" id="PIRSF002825">
    <property type="entry name" value="CfbpA"/>
    <property type="match status" value="1"/>
</dbReference>
<dbReference type="Proteomes" id="UP000234384">
    <property type="component" value="Unassembled WGS sequence"/>
</dbReference>
<dbReference type="PANTHER" id="PTHR30006">
    <property type="entry name" value="THIAMINE-BINDING PERIPLASMIC PROTEIN-RELATED"/>
    <property type="match status" value="1"/>
</dbReference>
<keyword evidence="1" id="KW-0732">Signal</keyword>
<gene>
    <name evidence="2" type="ORF">CYJ57_05045</name>
</gene>
<proteinExistence type="predicted"/>
<organism evidence="2 3">
    <name type="scientific">Falseniella ignava</name>
    <dbReference type="NCBI Taxonomy" id="137730"/>
    <lineage>
        <taxon>Bacteria</taxon>
        <taxon>Bacillati</taxon>
        <taxon>Bacillota</taxon>
        <taxon>Bacilli</taxon>
        <taxon>Lactobacillales</taxon>
        <taxon>Aerococcaceae</taxon>
        <taxon>Falseniella</taxon>
    </lineage>
</organism>
<accession>A0A2I1JZA7</accession>
<dbReference type="SUPFAM" id="SSF53850">
    <property type="entry name" value="Periplasmic binding protein-like II"/>
    <property type="match status" value="1"/>
</dbReference>
<dbReference type="EMBL" id="PKHE01000011">
    <property type="protein sequence ID" value="PKY88677.1"/>
    <property type="molecule type" value="Genomic_DNA"/>
</dbReference>
<comment type="caution">
    <text evidence="2">The sequence shown here is derived from an EMBL/GenBank/DDBJ whole genome shotgun (WGS) entry which is preliminary data.</text>
</comment>
<dbReference type="GO" id="GO:0030976">
    <property type="term" value="F:thiamine pyrophosphate binding"/>
    <property type="evidence" value="ECO:0007669"/>
    <property type="project" value="TreeGrafter"/>
</dbReference>
<protein>
    <submittedName>
        <fullName evidence="2">ABC transporter substrate-binding protein</fullName>
    </submittedName>
</protein>
<dbReference type="GO" id="GO:0030975">
    <property type="term" value="F:thiamine binding"/>
    <property type="evidence" value="ECO:0007669"/>
    <property type="project" value="TreeGrafter"/>
</dbReference>
<dbReference type="OrthoDB" id="179400at2"/>
<name>A0A2I1JZA7_9LACT</name>
<evidence type="ECO:0000256" key="1">
    <source>
        <dbReference type="ARBA" id="ARBA00022729"/>
    </source>
</evidence>
<dbReference type="GO" id="GO:0015888">
    <property type="term" value="P:thiamine transport"/>
    <property type="evidence" value="ECO:0007669"/>
    <property type="project" value="TreeGrafter"/>
</dbReference>
<dbReference type="CDD" id="cd13544">
    <property type="entry name" value="PBP2_Fbp_like_1"/>
    <property type="match status" value="1"/>
</dbReference>
<dbReference type="Pfam" id="PF13343">
    <property type="entry name" value="SBP_bac_6"/>
    <property type="match status" value="1"/>
</dbReference>